<dbReference type="AlphaFoldDB" id="A0AAW4B4H7"/>
<feature type="transmembrane region" description="Helical" evidence="1">
    <location>
        <begin position="16"/>
        <end position="36"/>
    </location>
</feature>
<evidence type="ECO:0000256" key="1">
    <source>
        <dbReference type="SAM" id="Phobius"/>
    </source>
</evidence>
<evidence type="ECO:0000313" key="3">
    <source>
        <dbReference type="Proteomes" id="UP000786185"/>
    </source>
</evidence>
<proteinExistence type="predicted"/>
<evidence type="ECO:0000313" key="2">
    <source>
        <dbReference type="EMBL" id="MBF4433222.1"/>
    </source>
</evidence>
<name>A0AAW4B4H7_VIBAN</name>
<sequence length="69" mass="7369">MSSKLFKSALITIGNALLYGFCIVALSSMVGSGLIYGMSRTDTFNHLIVGKALVITIVDLETKEVAESE</sequence>
<dbReference type="Proteomes" id="UP000786185">
    <property type="component" value="Unassembled WGS sequence"/>
</dbReference>
<dbReference type="EMBL" id="SCLC01000001">
    <property type="protein sequence ID" value="MBF4433222.1"/>
    <property type="molecule type" value="Genomic_DNA"/>
</dbReference>
<comment type="caution">
    <text evidence="2">The sequence shown here is derived from an EMBL/GenBank/DDBJ whole genome shotgun (WGS) entry which is preliminary data.</text>
</comment>
<protein>
    <submittedName>
        <fullName evidence="2">Uncharacterized protein</fullName>
    </submittedName>
</protein>
<accession>A0AAW4B4H7</accession>
<keyword evidence="1" id="KW-0812">Transmembrane</keyword>
<organism evidence="2 3">
    <name type="scientific">Vibrio anguillarum</name>
    <name type="common">Listonella anguillarum</name>
    <dbReference type="NCBI Taxonomy" id="55601"/>
    <lineage>
        <taxon>Bacteria</taxon>
        <taxon>Pseudomonadati</taxon>
        <taxon>Pseudomonadota</taxon>
        <taxon>Gammaproteobacteria</taxon>
        <taxon>Vibrionales</taxon>
        <taxon>Vibrionaceae</taxon>
        <taxon>Vibrio</taxon>
    </lineage>
</organism>
<reference evidence="2" key="1">
    <citation type="journal article" date="2021" name="PeerJ">
        <title>Analysis of 44 Vibrio anguillarum genomes reveals high genetic diversity.</title>
        <authorList>
            <person name="Hansen M.J."/>
            <person name="Dalsgaard I."/>
        </authorList>
    </citation>
    <scope>NUCLEOTIDE SEQUENCE</scope>
    <source>
        <strain evidence="2">850617-1/1</strain>
    </source>
</reference>
<keyword evidence="1" id="KW-1133">Transmembrane helix</keyword>
<keyword evidence="1" id="KW-0472">Membrane</keyword>
<gene>
    <name evidence="2" type="ORF">ERJ77_01670</name>
</gene>